<protein>
    <submittedName>
        <fullName evidence="3">DUF3987 domain-containing protein</fullName>
    </submittedName>
</protein>
<keyword evidence="4" id="KW-1185">Reference proteome</keyword>
<dbReference type="CDD" id="cd01029">
    <property type="entry name" value="TOPRIM_primases"/>
    <property type="match status" value="1"/>
</dbReference>
<evidence type="ECO:0000259" key="2">
    <source>
        <dbReference type="Pfam" id="PF13362"/>
    </source>
</evidence>
<dbReference type="EMBL" id="CP113517">
    <property type="protein sequence ID" value="WAR44288.1"/>
    <property type="molecule type" value="Genomic_DNA"/>
</dbReference>
<reference evidence="3" key="1">
    <citation type="submission" date="2022-11" db="EMBL/GenBank/DDBJ databases">
        <title>Methylomonas rapida sp. nov., Carotenoid-Producing Obligate Methanotrophs with High Growth Characteristics and Biotechnological Potential.</title>
        <authorList>
            <person name="Tikhonova E.N."/>
            <person name="Suleimanov R.Z."/>
            <person name="Miroshnikov K."/>
            <person name="Oshkin I.Y."/>
            <person name="Belova S.E."/>
            <person name="Danilova O.V."/>
            <person name="Ashikhmin A."/>
            <person name="Konopkin A."/>
            <person name="But S.Y."/>
            <person name="Khmelenina V.N."/>
            <person name="Kuznetsov N."/>
            <person name="Pimenov N.V."/>
            <person name="Dedysh S.N."/>
        </authorList>
    </citation>
    <scope>NUCLEOTIDE SEQUENCE</scope>
    <source>
        <strain evidence="3">MP1</strain>
    </source>
</reference>
<sequence length="812" mass="88207">MVNAVESFKTAIQAHGLQPPDTIQPGKLHRFPGYDKGRGNDAAWCKLFDDLRGGVFGDFSTGLDEHWQAETERTYTAEERAAFKQRIDAERQQRQAEELRQHEAVAKHAAELLAGALSDPTQHPYAIKKAVDFGPRVKRGAWTQRGWMDVLLIPIYGDDGKIWTLEAINSDGEKDYLKGGRKRGGFHPLGKISGANRVLIGEGLATVAAVHAVDGAPAVAAMDAGNLSHVAMAIRKLAPDAEIVLLADNDIKPDGSNPGLKAATEAAQAVGGRVAVPELDGQKCDFWDLWSERGTGAVRNALIKIRDVATVTVATIATDSTESHWPKPHPLTAKINPEAYPLDALPDTIREAVEEVAAFIKAPLPLVAGSALGALSLALQSHCDIKRAERLTGPTGLFMLSIADSGERKTTCDGFFTSAIRQYEAEQLELAAPLLKDYAAELAAWNAEREGLLSAIKDAGKKGSNTRDKKDDLIELERSKPEPPRIPRLILGDETPENLAYTLAKNWPSAGVVSSEAGVVFGAHGMGKDSVMRNMALLNVLWDGGALSIGRRSSESFTVKDARLTVALQIQEATLRAFFDKSGGLARGTGFLARFLVAWPESTQGSRPFTDPPETWPKLARFHQRITEILNNPAPLNEQGGLDPVMLTFTPAAKAAWIAFHDAIEIELKASGELYDVRDVASKTADNAARLAALFHGFTKEIGGAVDVDSFESASRIAAWHLSEARRFFGELALPVELANAARLDAWLIDYCRRERTHIIPRREAQRSGPVRDKDALKNALQELDELGRARLVMEGRRKDILINPALLAGGE</sequence>
<dbReference type="InterPro" id="IPR025048">
    <property type="entry name" value="DUF3987"/>
</dbReference>
<evidence type="ECO:0000313" key="3">
    <source>
        <dbReference type="EMBL" id="WAR44288.1"/>
    </source>
</evidence>
<organism evidence="3 4">
    <name type="scientific">Methylomonas rapida</name>
    <dbReference type="NCBI Taxonomy" id="2963939"/>
    <lineage>
        <taxon>Bacteria</taxon>
        <taxon>Pseudomonadati</taxon>
        <taxon>Pseudomonadota</taxon>
        <taxon>Gammaproteobacteria</taxon>
        <taxon>Methylococcales</taxon>
        <taxon>Methylococcaceae</taxon>
        <taxon>Methylomonas</taxon>
    </lineage>
</organism>
<dbReference type="Pfam" id="PF13148">
    <property type="entry name" value="DUF3987"/>
    <property type="match status" value="1"/>
</dbReference>
<dbReference type="Proteomes" id="UP001162780">
    <property type="component" value="Chromosome"/>
</dbReference>
<dbReference type="InterPro" id="IPR006171">
    <property type="entry name" value="TOPRIM_dom"/>
</dbReference>
<gene>
    <name evidence="3" type="ORF">NM686_018265</name>
</gene>
<feature type="domain" description="Toprim" evidence="2">
    <location>
        <begin position="198"/>
        <end position="295"/>
    </location>
</feature>
<proteinExistence type="predicted"/>
<evidence type="ECO:0000256" key="1">
    <source>
        <dbReference type="SAM" id="MobiDB-lite"/>
    </source>
</evidence>
<dbReference type="InterPro" id="IPR034154">
    <property type="entry name" value="TOPRIM_DnaG/twinkle"/>
</dbReference>
<evidence type="ECO:0000313" key="4">
    <source>
        <dbReference type="Proteomes" id="UP001162780"/>
    </source>
</evidence>
<name>A0ABY7GJ74_9GAMM</name>
<feature type="region of interest" description="Disordered" evidence="1">
    <location>
        <begin position="459"/>
        <end position="478"/>
    </location>
</feature>
<accession>A0ABY7GJ74</accession>
<dbReference type="RefSeq" id="WP_255189266.1">
    <property type="nucleotide sequence ID" value="NZ_CP113517.1"/>
</dbReference>
<dbReference type="Pfam" id="PF13362">
    <property type="entry name" value="Toprim_3"/>
    <property type="match status" value="1"/>
</dbReference>